<protein>
    <submittedName>
        <fullName evidence="4">PDZ domain-containing protein</fullName>
    </submittedName>
</protein>
<dbReference type="Pfam" id="PF13180">
    <property type="entry name" value="PDZ_2"/>
    <property type="match status" value="2"/>
</dbReference>
<dbReference type="InterPro" id="IPR001478">
    <property type="entry name" value="PDZ"/>
</dbReference>
<dbReference type="InterPro" id="IPR036034">
    <property type="entry name" value="PDZ_sf"/>
</dbReference>
<gene>
    <name evidence="4" type="ORF">J7I42_02820</name>
</gene>
<evidence type="ECO:0000259" key="3">
    <source>
        <dbReference type="SMART" id="SM00228"/>
    </source>
</evidence>
<feature type="chain" id="PRO_5046346530" evidence="2">
    <location>
        <begin position="25"/>
        <end position="334"/>
    </location>
</feature>
<evidence type="ECO:0000256" key="2">
    <source>
        <dbReference type="SAM" id="SignalP"/>
    </source>
</evidence>
<evidence type="ECO:0000313" key="4">
    <source>
        <dbReference type="EMBL" id="MBO9199180.1"/>
    </source>
</evidence>
<organism evidence="4 5">
    <name type="scientific">Niastella soli</name>
    <dbReference type="NCBI Taxonomy" id="2821487"/>
    <lineage>
        <taxon>Bacteria</taxon>
        <taxon>Pseudomonadati</taxon>
        <taxon>Bacteroidota</taxon>
        <taxon>Chitinophagia</taxon>
        <taxon>Chitinophagales</taxon>
        <taxon>Chitinophagaceae</taxon>
        <taxon>Niastella</taxon>
    </lineage>
</organism>
<name>A0ABS3YNY7_9BACT</name>
<evidence type="ECO:0000313" key="5">
    <source>
        <dbReference type="Proteomes" id="UP000677244"/>
    </source>
</evidence>
<reference evidence="4 5" key="1">
    <citation type="submission" date="2021-03" db="EMBL/GenBank/DDBJ databases">
        <title>Assistant Professor.</title>
        <authorList>
            <person name="Huq M.A."/>
        </authorList>
    </citation>
    <scope>NUCLEOTIDE SEQUENCE [LARGE SCALE GENOMIC DNA]</scope>
    <source>
        <strain evidence="4 5">MAH-29</strain>
    </source>
</reference>
<dbReference type="SMART" id="SM00228">
    <property type="entry name" value="PDZ"/>
    <property type="match status" value="2"/>
</dbReference>
<evidence type="ECO:0000256" key="1">
    <source>
        <dbReference type="ARBA" id="ARBA00010541"/>
    </source>
</evidence>
<comment type="caution">
    <text evidence="4">The sequence shown here is derived from an EMBL/GenBank/DDBJ whole genome shotgun (WGS) entry which is preliminary data.</text>
</comment>
<dbReference type="Proteomes" id="UP000677244">
    <property type="component" value="Unassembled WGS sequence"/>
</dbReference>
<keyword evidence="5" id="KW-1185">Reference proteome</keyword>
<keyword evidence="2" id="KW-0732">Signal</keyword>
<feature type="domain" description="PDZ" evidence="3">
    <location>
        <begin position="244"/>
        <end position="316"/>
    </location>
</feature>
<dbReference type="Gene3D" id="2.30.42.10">
    <property type="match status" value="2"/>
</dbReference>
<dbReference type="PANTHER" id="PTHR22939:SF129">
    <property type="entry name" value="SERINE PROTEASE HTRA2, MITOCHONDRIAL"/>
    <property type="match status" value="1"/>
</dbReference>
<dbReference type="PANTHER" id="PTHR22939">
    <property type="entry name" value="SERINE PROTEASE FAMILY S1C HTRA-RELATED"/>
    <property type="match status" value="1"/>
</dbReference>
<comment type="similarity">
    <text evidence="1">Belongs to the peptidase S1C family.</text>
</comment>
<dbReference type="EMBL" id="JAGHKO010000001">
    <property type="protein sequence ID" value="MBO9199180.1"/>
    <property type="molecule type" value="Genomic_DNA"/>
</dbReference>
<dbReference type="SUPFAM" id="SSF50156">
    <property type="entry name" value="PDZ domain-like"/>
    <property type="match status" value="2"/>
</dbReference>
<feature type="signal peptide" evidence="2">
    <location>
        <begin position="1"/>
        <end position="24"/>
    </location>
</feature>
<proteinExistence type="inferred from homology"/>
<sequence length="334" mass="37123">MRRFLISCTAIAAVFLLLCQPLAAQDTKDKDKDKDKSKMNDNEEIIIKRKGDKDTKITIEIKDDEVIVNGKPLDDFDDDNIVIKKGRTLIYGPGHSPFTGANSFHFDGSNNLFLDKSPFLGVITEKAEKGGAEIQDVTENSAADKAGLKENDIITKIDNETVNGPDDLTRIIRKHKPEDKIDVTYDRKGKIQSTNVTLGKKNHGSLTFTSPNFDPLPNFNFDWQDNENFNHNFDRSFRYSMGKPRLGIKAQDTDNGIGVKVLDVDNESAAEKAGIKKDDVITEFDGKKVNNTQDLINASRGSGDKTAVKVTFNRNGKSQSVEIKTPKKLNTANL</sequence>
<dbReference type="RefSeq" id="WP_209137253.1">
    <property type="nucleotide sequence ID" value="NZ_JAGHKO010000001.1"/>
</dbReference>
<feature type="domain" description="PDZ" evidence="3">
    <location>
        <begin position="117"/>
        <end position="189"/>
    </location>
</feature>
<accession>A0ABS3YNY7</accession>